<evidence type="ECO:0000256" key="1">
    <source>
        <dbReference type="SAM" id="MobiDB-lite"/>
    </source>
</evidence>
<gene>
    <name evidence="2" type="ORF">BTN49_2324</name>
</gene>
<sequence length="48" mass="5738">MQPALESLLGKQTNGLSTNSVSQLKQQWEEEYDQWRKFDLSTRRYAYI</sequence>
<protein>
    <submittedName>
        <fullName evidence="2">Uncharacterized protein</fullName>
    </submittedName>
</protein>
<name>A0A2A5T1L4_9GAMM</name>
<reference evidence="3" key="1">
    <citation type="submission" date="2017-04" db="EMBL/GenBank/DDBJ databases">
        <title>Genome evolution of the luminous symbionts of deep sea anglerfish.</title>
        <authorList>
            <person name="Hendry T.A."/>
        </authorList>
    </citation>
    <scope>NUCLEOTIDE SEQUENCE [LARGE SCALE GENOMIC DNA]</scope>
</reference>
<accession>A0A2A5T1L4</accession>
<dbReference type="Proteomes" id="UP000219020">
    <property type="component" value="Unassembled WGS sequence"/>
</dbReference>
<dbReference type="EMBL" id="NBYY01000027">
    <property type="protein sequence ID" value="PCS22059.1"/>
    <property type="molecule type" value="Genomic_DNA"/>
</dbReference>
<feature type="compositionally biased region" description="Polar residues" evidence="1">
    <location>
        <begin position="10"/>
        <end position="20"/>
    </location>
</feature>
<evidence type="ECO:0000313" key="3">
    <source>
        <dbReference type="Proteomes" id="UP000219020"/>
    </source>
</evidence>
<keyword evidence="3" id="KW-1185">Reference proteome</keyword>
<feature type="region of interest" description="Disordered" evidence="1">
    <location>
        <begin position="1"/>
        <end position="20"/>
    </location>
</feature>
<dbReference type="AlphaFoldDB" id="A0A2A5T1L4"/>
<evidence type="ECO:0000313" key="2">
    <source>
        <dbReference type="EMBL" id="PCS22059.1"/>
    </source>
</evidence>
<proteinExistence type="predicted"/>
<organism evidence="2 3">
    <name type="scientific">Candidatus Enterovibrio escicola</name>
    <dbReference type="NCBI Taxonomy" id="1927127"/>
    <lineage>
        <taxon>Bacteria</taxon>
        <taxon>Pseudomonadati</taxon>
        <taxon>Pseudomonadota</taxon>
        <taxon>Gammaproteobacteria</taxon>
        <taxon>Vibrionales</taxon>
        <taxon>Vibrionaceae</taxon>
        <taxon>Enterovibrio</taxon>
    </lineage>
</organism>
<comment type="caution">
    <text evidence="2">The sequence shown here is derived from an EMBL/GenBank/DDBJ whole genome shotgun (WGS) entry which is preliminary data.</text>
</comment>